<keyword evidence="3 7" id="KW-0812">Transmembrane</keyword>
<feature type="transmembrane region" description="Helical" evidence="7">
    <location>
        <begin position="102"/>
        <end position="121"/>
    </location>
</feature>
<feature type="transmembrane region" description="Helical" evidence="7">
    <location>
        <begin position="300"/>
        <end position="324"/>
    </location>
</feature>
<evidence type="ECO:0000313" key="10">
    <source>
        <dbReference type="Proteomes" id="UP000298493"/>
    </source>
</evidence>
<feature type="transmembrane region" description="Helical" evidence="7">
    <location>
        <begin position="405"/>
        <end position="427"/>
    </location>
</feature>
<dbReference type="PROSITE" id="PS50850">
    <property type="entry name" value="MFS"/>
    <property type="match status" value="1"/>
</dbReference>
<dbReference type="FunFam" id="1.20.1250.20:FF:000082">
    <property type="entry name" value="MFS multidrug transporter, putative"/>
    <property type="match status" value="1"/>
</dbReference>
<feature type="transmembrane region" description="Helical" evidence="7">
    <location>
        <begin position="221"/>
        <end position="244"/>
    </location>
</feature>
<comment type="caution">
    <text evidence="9">The sequence shown here is derived from an EMBL/GenBank/DDBJ whole genome shotgun (WGS) entry which is preliminary data.</text>
</comment>
<feature type="region of interest" description="Disordered" evidence="6">
    <location>
        <begin position="1"/>
        <end position="55"/>
    </location>
</feature>
<keyword evidence="10" id="KW-1185">Reference proteome</keyword>
<feature type="transmembrane region" description="Helical" evidence="7">
    <location>
        <begin position="65"/>
        <end position="82"/>
    </location>
</feature>
<gene>
    <name evidence="9" type="ORF">E6O75_ATG05655</name>
</gene>
<dbReference type="InterPro" id="IPR020846">
    <property type="entry name" value="MFS_dom"/>
</dbReference>
<dbReference type="AlphaFoldDB" id="A0A4Z1PDX9"/>
<feature type="transmembrane region" description="Helical" evidence="7">
    <location>
        <begin position="439"/>
        <end position="461"/>
    </location>
</feature>
<feature type="transmembrane region" description="Helical" evidence="7">
    <location>
        <begin position="379"/>
        <end position="399"/>
    </location>
</feature>
<protein>
    <submittedName>
        <fullName evidence="9">Major facilitator superfamily protein</fullName>
    </submittedName>
</protein>
<dbReference type="CDD" id="cd17323">
    <property type="entry name" value="MFS_Tpo1_MDR_like"/>
    <property type="match status" value="1"/>
</dbReference>
<evidence type="ECO:0000256" key="4">
    <source>
        <dbReference type="ARBA" id="ARBA00022989"/>
    </source>
</evidence>
<evidence type="ECO:0000256" key="7">
    <source>
        <dbReference type="SAM" id="Phobius"/>
    </source>
</evidence>
<dbReference type="Pfam" id="PF07690">
    <property type="entry name" value="MFS_1"/>
    <property type="match status" value="1"/>
</dbReference>
<evidence type="ECO:0000256" key="3">
    <source>
        <dbReference type="ARBA" id="ARBA00022692"/>
    </source>
</evidence>
<evidence type="ECO:0000256" key="2">
    <source>
        <dbReference type="ARBA" id="ARBA00008335"/>
    </source>
</evidence>
<dbReference type="GO" id="GO:0005886">
    <property type="term" value="C:plasma membrane"/>
    <property type="evidence" value="ECO:0007669"/>
    <property type="project" value="TreeGrafter"/>
</dbReference>
<dbReference type="InterPro" id="IPR011701">
    <property type="entry name" value="MFS"/>
</dbReference>
<dbReference type="Proteomes" id="UP000298493">
    <property type="component" value="Unassembled WGS sequence"/>
</dbReference>
<keyword evidence="4 7" id="KW-1133">Transmembrane helix</keyword>
<feature type="transmembrane region" description="Helical" evidence="7">
    <location>
        <begin position="336"/>
        <end position="358"/>
    </location>
</feature>
<dbReference type="STRING" id="86259.A0A4Z1PDX9"/>
<organism evidence="9 10">
    <name type="scientific">Venturia nashicola</name>
    <dbReference type="NCBI Taxonomy" id="86259"/>
    <lineage>
        <taxon>Eukaryota</taxon>
        <taxon>Fungi</taxon>
        <taxon>Dikarya</taxon>
        <taxon>Ascomycota</taxon>
        <taxon>Pezizomycotina</taxon>
        <taxon>Dothideomycetes</taxon>
        <taxon>Pleosporomycetidae</taxon>
        <taxon>Venturiales</taxon>
        <taxon>Venturiaceae</taxon>
        <taxon>Venturia</taxon>
    </lineage>
</organism>
<dbReference type="GO" id="GO:0022857">
    <property type="term" value="F:transmembrane transporter activity"/>
    <property type="evidence" value="ECO:0007669"/>
    <property type="project" value="InterPro"/>
</dbReference>
<accession>A0A4Z1PDX9</accession>
<reference evidence="9 10" key="1">
    <citation type="submission" date="2019-04" db="EMBL/GenBank/DDBJ databases">
        <title>High contiguity whole genome sequence and gene annotation resource for two Venturia nashicola isolates.</title>
        <authorList>
            <person name="Prokchorchik M."/>
            <person name="Won K."/>
            <person name="Lee Y."/>
            <person name="Choi E.D."/>
            <person name="Segonzac C."/>
            <person name="Sohn K.H."/>
        </authorList>
    </citation>
    <scope>NUCLEOTIDE SEQUENCE [LARGE SCALE GENOMIC DNA]</scope>
    <source>
        <strain evidence="9 10">PRI2</strain>
    </source>
</reference>
<evidence type="ECO:0000313" key="9">
    <source>
        <dbReference type="EMBL" id="TID20890.1"/>
    </source>
</evidence>
<evidence type="ECO:0000256" key="5">
    <source>
        <dbReference type="ARBA" id="ARBA00023136"/>
    </source>
</evidence>
<evidence type="ECO:0000256" key="6">
    <source>
        <dbReference type="SAM" id="MobiDB-lite"/>
    </source>
</evidence>
<feature type="domain" description="Major facilitator superfamily (MFS) profile" evidence="8">
    <location>
        <begin position="67"/>
        <end position="497"/>
    </location>
</feature>
<dbReference type="SUPFAM" id="SSF103473">
    <property type="entry name" value="MFS general substrate transporter"/>
    <property type="match status" value="1"/>
</dbReference>
<keyword evidence="5 7" id="KW-0472">Membrane</keyword>
<feature type="transmembrane region" description="Helical" evidence="7">
    <location>
        <begin position="473"/>
        <end position="492"/>
    </location>
</feature>
<proteinExistence type="inferred from homology"/>
<comment type="similarity">
    <text evidence="2">Belongs to the major facilitator superfamily.</text>
</comment>
<name>A0A4Z1PDX9_9PEZI</name>
<dbReference type="OrthoDB" id="3936150at2759"/>
<sequence>MDHNTMNSSKASAFDASSANNEPGSSQQPPDDASPSHHHKNQIHEVSFTPNDPSNPRNWPSWKKWSLFLVLIPLDLSVSFGASGYSPAAFLLAKEFHVSAEVATLGLSLYVIGLALGPMLSAPLSEYFGRNPVYIGSYGIYLLLLMGTALVQSIGGFLPLRFFSGLFSSVTVANYGGTVADLWHHNDTGYAMSFFLWAATAGSPIGYFLMSFVAQTKGWRAVFWALMGISGGFWLMMTATLLWVGETRHGVILLNRARKARRETGNENIEIPEEYRRRGIKQLFQAALSRPFRFLFTESIIMFGALYNGYLYGLSFLFNGAFSLVFGAKGHGFDTIGVGLCFLGIAAGITFGPVTNLWQERYFQKRVAQNGGHADPEARVQLAKVAAIVFPISLFWFAWTTYTSIHFIVPVMASAFWGWSFYTLILMTYTYTEDSYRTYAASALAGLGFIRNLAGGGFPLFGAQLFENLGYQQAGSLLAAFACALVPIPFILEKYGKRLRLRSPWAREHMDDVSDEEEDPLVEPRPLVA</sequence>
<dbReference type="Gene3D" id="1.20.1250.20">
    <property type="entry name" value="MFS general substrate transporter like domains"/>
    <property type="match status" value="1"/>
</dbReference>
<dbReference type="PANTHER" id="PTHR23502">
    <property type="entry name" value="MAJOR FACILITATOR SUPERFAMILY"/>
    <property type="match status" value="1"/>
</dbReference>
<comment type="subcellular location">
    <subcellularLocation>
        <location evidence="1">Membrane</location>
        <topology evidence="1">Multi-pass membrane protein</topology>
    </subcellularLocation>
</comment>
<dbReference type="PANTHER" id="PTHR23502:SF24">
    <property type="entry name" value="TRANSPORTER, PUTATIVE-RELATED"/>
    <property type="match status" value="1"/>
</dbReference>
<evidence type="ECO:0000256" key="1">
    <source>
        <dbReference type="ARBA" id="ARBA00004141"/>
    </source>
</evidence>
<evidence type="ECO:0000259" key="8">
    <source>
        <dbReference type="PROSITE" id="PS50850"/>
    </source>
</evidence>
<feature type="compositionally biased region" description="Low complexity" evidence="6">
    <location>
        <begin position="7"/>
        <end position="33"/>
    </location>
</feature>
<dbReference type="EMBL" id="SNSC02000010">
    <property type="protein sequence ID" value="TID20890.1"/>
    <property type="molecule type" value="Genomic_DNA"/>
</dbReference>
<feature type="transmembrane region" description="Helical" evidence="7">
    <location>
        <begin position="194"/>
        <end position="215"/>
    </location>
</feature>
<feature type="transmembrane region" description="Helical" evidence="7">
    <location>
        <begin position="160"/>
        <end position="182"/>
    </location>
</feature>
<dbReference type="InterPro" id="IPR036259">
    <property type="entry name" value="MFS_trans_sf"/>
</dbReference>
<feature type="transmembrane region" description="Helical" evidence="7">
    <location>
        <begin position="133"/>
        <end position="154"/>
    </location>
</feature>